<reference evidence="2" key="1">
    <citation type="journal article" date="2023" name="Plant J.">
        <title>Genome sequences and population genomics provide insights into the demographic history, inbreeding, and mutation load of two 'living fossil' tree species of Dipteronia.</title>
        <authorList>
            <person name="Feng Y."/>
            <person name="Comes H.P."/>
            <person name="Chen J."/>
            <person name="Zhu S."/>
            <person name="Lu R."/>
            <person name="Zhang X."/>
            <person name="Li P."/>
            <person name="Qiu J."/>
            <person name="Olsen K.M."/>
            <person name="Qiu Y."/>
        </authorList>
    </citation>
    <scope>NUCLEOTIDE SEQUENCE</scope>
    <source>
        <strain evidence="2">NBL</strain>
    </source>
</reference>
<sequence>MVNAQLNLPIQGIWRLLTFLNGDGNSFGISKFLIELSGHFLWTLLHDKLLTNLQTLTRGRMWMPLVLDVLRLLKMWIICYVVAAFHVGFGIISLKDWVAANCPVSARIGFVFLVAWNPPNEGWIKLNIDGSRDTNSGIITAGGVMRNSMSQWMKGFVVNKGVRPVSWLKTEDSIAIFSTSASLIPIAAAPSLSFGVVLFALLSFLLFWACALPCNKKKKKKKKRDIKEDYLNEA</sequence>
<dbReference type="AlphaFoldDB" id="A0AAD9ZA57"/>
<proteinExistence type="predicted"/>
<keyword evidence="1" id="KW-0812">Transmembrane</keyword>
<keyword evidence="1" id="KW-1133">Transmembrane helix</keyword>
<evidence type="ECO:0000313" key="3">
    <source>
        <dbReference type="Proteomes" id="UP001281410"/>
    </source>
</evidence>
<dbReference type="EMBL" id="JANJYJ010000610">
    <property type="protein sequence ID" value="KAK3173860.1"/>
    <property type="molecule type" value="Genomic_DNA"/>
</dbReference>
<gene>
    <name evidence="2" type="ORF">Dsin_032671</name>
</gene>
<feature type="transmembrane region" description="Helical" evidence="1">
    <location>
        <begin position="72"/>
        <end position="91"/>
    </location>
</feature>
<keyword evidence="1" id="KW-0472">Membrane</keyword>
<keyword evidence="3" id="KW-1185">Reference proteome</keyword>
<evidence type="ECO:0000313" key="2">
    <source>
        <dbReference type="EMBL" id="KAK3173860.1"/>
    </source>
</evidence>
<feature type="transmembrane region" description="Helical" evidence="1">
    <location>
        <begin position="192"/>
        <end position="214"/>
    </location>
</feature>
<dbReference type="Proteomes" id="UP001281410">
    <property type="component" value="Unassembled WGS sequence"/>
</dbReference>
<comment type="caution">
    <text evidence="2">The sequence shown here is derived from an EMBL/GenBank/DDBJ whole genome shotgun (WGS) entry which is preliminary data.</text>
</comment>
<accession>A0AAD9ZA57</accession>
<evidence type="ECO:0000256" key="1">
    <source>
        <dbReference type="SAM" id="Phobius"/>
    </source>
</evidence>
<organism evidence="2 3">
    <name type="scientific">Dipteronia sinensis</name>
    <dbReference type="NCBI Taxonomy" id="43782"/>
    <lineage>
        <taxon>Eukaryota</taxon>
        <taxon>Viridiplantae</taxon>
        <taxon>Streptophyta</taxon>
        <taxon>Embryophyta</taxon>
        <taxon>Tracheophyta</taxon>
        <taxon>Spermatophyta</taxon>
        <taxon>Magnoliopsida</taxon>
        <taxon>eudicotyledons</taxon>
        <taxon>Gunneridae</taxon>
        <taxon>Pentapetalae</taxon>
        <taxon>rosids</taxon>
        <taxon>malvids</taxon>
        <taxon>Sapindales</taxon>
        <taxon>Sapindaceae</taxon>
        <taxon>Hippocastanoideae</taxon>
        <taxon>Acereae</taxon>
        <taxon>Dipteronia</taxon>
    </lineage>
</organism>
<protein>
    <submittedName>
        <fullName evidence="2">Uncharacterized protein</fullName>
    </submittedName>
</protein>
<name>A0AAD9ZA57_9ROSI</name>